<sequence>MFAFLCQQSRLRHCGSVGISATTHLGFLQNLHLTIPIKFFSSKKTSAPPTTKNEIECFTVSHLINSCGLSPEIANSISHKVHFQTSDGPVSVLSCFRDSGFSDFQISKLVHKSPSLLLSNPNKTLFPKLDFFQSLGLSRTEVAELQSRLRHCGSVGISVTTHLGFLQHLHLTIPIKFFSSKKTSAPPTTKNEIECFTVSSLVNSCGLSPEIANSISHKVHFQTSDGPVSVLSCFRDSGLSDFQISKLVHKSPSLLLSNPNKTLLPKLDFFQSLGLSRTEVAELVASAPFLLCYCLKNRLIPALDFLKSVVLLDITVTGTKK</sequence>
<dbReference type="InterPro" id="IPR003690">
    <property type="entry name" value="MTERF"/>
</dbReference>
<dbReference type="PANTHER" id="PTHR13068">
    <property type="entry name" value="CGI-12 PROTEIN-RELATED"/>
    <property type="match status" value="1"/>
</dbReference>
<dbReference type="AlphaFoldDB" id="A0A4S4CZ62"/>
<evidence type="ECO:0000256" key="2">
    <source>
        <dbReference type="ARBA" id="ARBA00022472"/>
    </source>
</evidence>
<dbReference type="GO" id="GO:0006353">
    <property type="term" value="P:DNA-templated transcription termination"/>
    <property type="evidence" value="ECO:0007669"/>
    <property type="project" value="UniProtKB-KW"/>
</dbReference>
<dbReference type="InterPro" id="IPR038538">
    <property type="entry name" value="MTERF_sf"/>
</dbReference>
<comment type="caution">
    <text evidence="4">The sequence shown here is derived from an EMBL/GenBank/DDBJ whole genome shotgun (WGS) entry which is preliminary data.</text>
</comment>
<protein>
    <submittedName>
        <fullName evidence="4">Uncharacterized protein</fullName>
    </submittedName>
</protein>
<keyword evidence="2" id="KW-0804">Transcription</keyword>
<keyword evidence="2" id="KW-0805">Transcription regulation</keyword>
<evidence type="ECO:0000313" key="5">
    <source>
        <dbReference type="Proteomes" id="UP000306102"/>
    </source>
</evidence>
<gene>
    <name evidence="4" type="ORF">TEA_023641</name>
</gene>
<reference evidence="4 5" key="1">
    <citation type="journal article" date="2018" name="Proc. Natl. Acad. Sci. U.S.A.">
        <title>Draft genome sequence of Camellia sinensis var. sinensis provides insights into the evolution of the tea genome and tea quality.</title>
        <authorList>
            <person name="Wei C."/>
            <person name="Yang H."/>
            <person name="Wang S."/>
            <person name="Zhao J."/>
            <person name="Liu C."/>
            <person name="Gao L."/>
            <person name="Xia E."/>
            <person name="Lu Y."/>
            <person name="Tai Y."/>
            <person name="She G."/>
            <person name="Sun J."/>
            <person name="Cao H."/>
            <person name="Tong W."/>
            <person name="Gao Q."/>
            <person name="Li Y."/>
            <person name="Deng W."/>
            <person name="Jiang X."/>
            <person name="Wang W."/>
            <person name="Chen Q."/>
            <person name="Zhang S."/>
            <person name="Li H."/>
            <person name="Wu J."/>
            <person name="Wang P."/>
            <person name="Li P."/>
            <person name="Shi C."/>
            <person name="Zheng F."/>
            <person name="Jian J."/>
            <person name="Huang B."/>
            <person name="Shan D."/>
            <person name="Shi M."/>
            <person name="Fang C."/>
            <person name="Yue Y."/>
            <person name="Li F."/>
            <person name="Li D."/>
            <person name="Wei S."/>
            <person name="Han B."/>
            <person name="Jiang C."/>
            <person name="Yin Y."/>
            <person name="Xia T."/>
            <person name="Zhang Z."/>
            <person name="Bennetzen J.L."/>
            <person name="Zhao S."/>
            <person name="Wan X."/>
        </authorList>
    </citation>
    <scope>NUCLEOTIDE SEQUENCE [LARGE SCALE GENOMIC DNA]</scope>
    <source>
        <strain evidence="5">cv. Shuchazao</strain>
        <tissue evidence="4">Leaf</tissue>
    </source>
</reference>
<dbReference type="SMART" id="SM00733">
    <property type="entry name" value="Mterf"/>
    <property type="match status" value="3"/>
</dbReference>
<evidence type="ECO:0000256" key="1">
    <source>
        <dbReference type="ARBA" id="ARBA00007692"/>
    </source>
</evidence>
<name>A0A4S4CZ62_CAMSN</name>
<evidence type="ECO:0000313" key="4">
    <source>
        <dbReference type="EMBL" id="THF95192.1"/>
    </source>
</evidence>
<organism evidence="4 5">
    <name type="scientific">Camellia sinensis var. sinensis</name>
    <name type="common">China tea</name>
    <dbReference type="NCBI Taxonomy" id="542762"/>
    <lineage>
        <taxon>Eukaryota</taxon>
        <taxon>Viridiplantae</taxon>
        <taxon>Streptophyta</taxon>
        <taxon>Embryophyta</taxon>
        <taxon>Tracheophyta</taxon>
        <taxon>Spermatophyta</taxon>
        <taxon>Magnoliopsida</taxon>
        <taxon>eudicotyledons</taxon>
        <taxon>Gunneridae</taxon>
        <taxon>Pentapetalae</taxon>
        <taxon>asterids</taxon>
        <taxon>Ericales</taxon>
        <taxon>Theaceae</taxon>
        <taxon>Camellia</taxon>
    </lineage>
</organism>
<keyword evidence="3" id="KW-0809">Transit peptide</keyword>
<dbReference type="Pfam" id="PF02536">
    <property type="entry name" value="mTERF"/>
    <property type="match status" value="2"/>
</dbReference>
<dbReference type="PANTHER" id="PTHR13068:SF133">
    <property type="entry name" value="MITOCHONDRIAL TRANSCRIPTION TERMINATION FACTOR FAMILY PROTEIN"/>
    <property type="match status" value="1"/>
</dbReference>
<comment type="similarity">
    <text evidence="1">Belongs to the mTERF family.</text>
</comment>
<dbReference type="GO" id="GO:0003676">
    <property type="term" value="F:nucleic acid binding"/>
    <property type="evidence" value="ECO:0007669"/>
    <property type="project" value="InterPro"/>
</dbReference>
<keyword evidence="5" id="KW-1185">Reference proteome</keyword>
<accession>A0A4S4CZ62</accession>
<evidence type="ECO:0000256" key="3">
    <source>
        <dbReference type="ARBA" id="ARBA00022946"/>
    </source>
</evidence>
<keyword evidence="2" id="KW-0806">Transcription termination</keyword>
<dbReference type="Gene3D" id="1.25.70.10">
    <property type="entry name" value="Transcription termination factor 3, mitochondrial"/>
    <property type="match status" value="2"/>
</dbReference>
<proteinExistence type="inferred from homology"/>
<dbReference type="EMBL" id="SDRB02013334">
    <property type="protein sequence ID" value="THF95192.1"/>
    <property type="molecule type" value="Genomic_DNA"/>
</dbReference>
<dbReference type="Proteomes" id="UP000306102">
    <property type="component" value="Unassembled WGS sequence"/>
</dbReference>